<proteinExistence type="predicted"/>
<sequence length="67" mass="7957">MSSFFNKFKQMAHKCSNSNIFFRVCLMLFHLIIRSSNWEFEKASPLAPFDFLFSRVLQWTVALSITF</sequence>
<accession>A0A0E9WZI1</accession>
<reference evidence="1" key="1">
    <citation type="submission" date="2014-11" db="EMBL/GenBank/DDBJ databases">
        <authorList>
            <person name="Amaro Gonzalez C."/>
        </authorList>
    </citation>
    <scope>NUCLEOTIDE SEQUENCE</scope>
</reference>
<dbReference type="EMBL" id="GBXM01013537">
    <property type="protein sequence ID" value="JAH95040.1"/>
    <property type="molecule type" value="Transcribed_RNA"/>
</dbReference>
<dbReference type="AlphaFoldDB" id="A0A0E9WZI1"/>
<evidence type="ECO:0000313" key="1">
    <source>
        <dbReference type="EMBL" id="JAH95040.1"/>
    </source>
</evidence>
<reference evidence="1" key="2">
    <citation type="journal article" date="2015" name="Fish Shellfish Immunol.">
        <title>Early steps in the European eel (Anguilla anguilla)-Vibrio vulnificus interaction in the gills: Role of the RtxA13 toxin.</title>
        <authorList>
            <person name="Callol A."/>
            <person name="Pajuelo D."/>
            <person name="Ebbesson L."/>
            <person name="Teles M."/>
            <person name="MacKenzie S."/>
            <person name="Amaro C."/>
        </authorList>
    </citation>
    <scope>NUCLEOTIDE SEQUENCE</scope>
</reference>
<name>A0A0E9WZI1_ANGAN</name>
<organism evidence="1">
    <name type="scientific">Anguilla anguilla</name>
    <name type="common">European freshwater eel</name>
    <name type="synonym">Muraena anguilla</name>
    <dbReference type="NCBI Taxonomy" id="7936"/>
    <lineage>
        <taxon>Eukaryota</taxon>
        <taxon>Metazoa</taxon>
        <taxon>Chordata</taxon>
        <taxon>Craniata</taxon>
        <taxon>Vertebrata</taxon>
        <taxon>Euteleostomi</taxon>
        <taxon>Actinopterygii</taxon>
        <taxon>Neopterygii</taxon>
        <taxon>Teleostei</taxon>
        <taxon>Anguilliformes</taxon>
        <taxon>Anguillidae</taxon>
        <taxon>Anguilla</taxon>
    </lineage>
</organism>
<protein>
    <submittedName>
        <fullName evidence="1">Uncharacterized protein</fullName>
    </submittedName>
</protein>